<accession>A0A494YWD4</accession>
<dbReference type="GO" id="GO:0016301">
    <property type="term" value="F:kinase activity"/>
    <property type="evidence" value="ECO:0007669"/>
    <property type="project" value="UniProtKB-KW"/>
</dbReference>
<keyword evidence="7" id="KW-0067">ATP-binding</keyword>
<dbReference type="GO" id="GO:0008654">
    <property type="term" value="P:phospholipid biosynthetic process"/>
    <property type="evidence" value="ECO:0007669"/>
    <property type="project" value="UniProtKB-KW"/>
</dbReference>
<evidence type="ECO:0000256" key="5">
    <source>
        <dbReference type="ARBA" id="ARBA00022741"/>
    </source>
</evidence>
<dbReference type="InterPro" id="IPR050187">
    <property type="entry name" value="Lipid_Phosphate_FormReg"/>
</dbReference>
<gene>
    <name evidence="13" type="ORF">D8M05_12950</name>
</gene>
<dbReference type="PROSITE" id="PS50146">
    <property type="entry name" value="DAGK"/>
    <property type="match status" value="1"/>
</dbReference>
<dbReference type="Proteomes" id="UP000281813">
    <property type="component" value="Unassembled WGS sequence"/>
</dbReference>
<keyword evidence="4" id="KW-0808">Transferase</keyword>
<evidence type="ECO:0000256" key="10">
    <source>
        <dbReference type="ARBA" id="ARBA00023264"/>
    </source>
</evidence>
<comment type="similarity">
    <text evidence="2">Belongs to the diacylglycerol/lipid kinase family.</text>
</comment>
<dbReference type="Gene3D" id="2.60.200.40">
    <property type="match status" value="1"/>
</dbReference>
<comment type="cofactor">
    <cofactor evidence="1">
        <name>Mg(2+)</name>
        <dbReference type="ChEBI" id="CHEBI:18420"/>
    </cofactor>
</comment>
<sequence>MYVFIVNPQAGNGRGKKVFSKIKKSRYYKQIESTYYYTEYAGHTTHIVKKLSRESTIKAFIIIGGDGTIHEAINGLGSRNIPIAFIPGGSGNDFARGLGIKGNPVTILKEIVQHHSILSYWVGNYTLDSSIEGKYVNSVGIGFDAQIVHTANKSFYKRVLNSVGLGTLTYVIALIHVLLHFRPMRIEMDIDHKKRTLTNCWMITTANHPYYGGGMKIIPTAKIQPNTFPILIIHNISKWKVLALFLTVFTGKHVNFKEVEILEATKLSITTDEKSYIQVDGEAKFSKIITIKKLSEPISTIATKSKQIV</sequence>
<dbReference type="InterPro" id="IPR005218">
    <property type="entry name" value="Diacylglycerol/lipid_kinase"/>
</dbReference>
<dbReference type="InterPro" id="IPR001206">
    <property type="entry name" value="Diacylglycerol_kinase_cat_dom"/>
</dbReference>
<keyword evidence="11" id="KW-1133">Transmembrane helix</keyword>
<feature type="transmembrane region" description="Helical" evidence="11">
    <location>
        <begin position="159"/>
        <end position="179"/>
    </location>
</feature>
<evidence type="ECO:0000256" key="9">
    <source>
        <dbReference type="ARBA" id="ARBA00023209"/>
    </source>
</evidence>
<dbReference type="Pfam" id="PF00781">
    <property type="entry name" value="DAGK_cat"/>
    <property type="match status" value="1"/>
</dbReference>
<evidence type="ECO:0000259" key="12">
    <source>
        <dbReference type="PROSITE" id="PS50146"/>
    </source>
</evidence>
<comment type="caution">
    <text evidence="13">The sequence shown here is derived from an EMBL/GenBank/DDBJ whole genome shotgun (WGS) entry which is preliminary data.</text>
</comment>
<evidence type="ECO:0000313" key="14">
    <source>
        <dbReference type="Proteomes" id="UP000281813"/>
    </source>
</evidence>
<evidence type="ECO:0000313" key="13">
    <source>
        <dbReference type="EMBL" id="RKQ14535.1"/>
    </source>
</evidence>
<keyword evidence="3" id="KW-0444">Lipid biosynthesis</keyword>
<dbReference type="PANTHER" id="PTHR12358:SF54">
    <property type="entry name" value="SPHINGOSINE KINASE RELATED PROTEIN"/>
    <property type="match status" value="1"/>
</dbReference>
<dbReference type="InterPro" id="IPR045540">
    <property type="entry name" value="YegS/DAGK_C"/>
</dbReference>
<keyword evidence="6 13" id="KW-0418">Kinase</keyword>
<evidence type="ECO:0000256" key="6">
    <source>
        <dbReference type="ARBA" id="ARBA00022777"/>
    </source>
</evidence>
<keyword evidence="5" id="KW-0547">Nucleotide-binding</keyword>
<evidence type="ECO:0000256" key="11">
    <source>
        <dbReference type="SAM" id="Phobius"/>
    </source>
</evidence>
<organism evidence="13 14">
    <name type="scientific">Oceanobacillus bengalensis</name>
    <dbReference type="NCBI Taxonomy" id="1435466"/>
    <lineage>
        <taxon>Bacteria</taxon>
        <taxon>Bacillati</taxon>
        <taxon>Bacillota</taxon>
        <taxon>Bacilli</taxon>
        <taxon>Bacillales</taxon>
        <taxon>Bacillaceae</taxon>
        <taxon>Oceanobacillus</taxon>
    </lineage>
</organism>
<keyword evidence="10" id="KW-1208">Phospholipid metabolism</keyword>
<keyword evidence="11" id="KW-0472">Membrane</keyword>
<dbReference type="SUPFAM" id="SSF111331">
    <property type="entry name" value="NAD kinase/diacylglycerol kinase-like"/>
    <property type="match status" value="1"/>
</dbReference>
<dbReference type="Gene3D" id="3.40.50.10330">
    <property type="entry name" value="Probable inorganic polyphosphate/atp-NAD kinase, domain 1"/>
    <property type="match status" value="1"/>
</dbReference>
<keyword evidence="14" id="KW-1185">Reference proteome</keyword>
<proteinExistence type="inferred from homology"/>
<dbReference type="EMBL" id="RBZO01000020">
    <property type="protein sequence ID" value="RKQ14535.1"/>
    <property type="molecule type" value="Genomic_DNA"/>
</dbReference>
<dbReference type="NCBIfam" id="TIGR00147">
    <property type="entry name" value="YegS/Rv2252/BmrU family lipid kinase"/>
    <property type="match status" value="1"/>
</dbReference>
<dbReference type="Pfam" id="PF19279">
    <property type="entry name" value="YegS_C"/>
    <property type="match status" value="1"/>
</dbReference>
<evidence type="ECO:0000256" key="3">
    <source>
        <dbReference type="ARBA" id="ARBA00022516"/>
    </source>
</evidence>
<keyword evidence="11" id="KW-0812">Transmembrane</keyword>
<dbReference type="RefSeq" id="WP_121132463.1">
    <property type="nucleotide sequence ID" value="NZ_JBHUFK010000038.1"/>
</dbReference>
<name>A0A494YWD4_9BACI</name>
<dbReference type="InterPro" id="IPR016064">
    <property type="entry name" value="NAD/diacylglycerol_kinase_sf"/>
</dbReference>
<keyword evidence="9" id="KW-0594">Phospholipid biosynthesis</keyword>
<dbReference type="SMART" id="SM00046">
    <property type="entry name" value="DAGKc"/>
    <property type="match status" value="1"/>
</dbReference>
<dbReference type="GO" id="GO:0005524">
    <property type="term" value="F:ATP binding"/>
    <property type="evidence" value="ECO:0007669"/>
    <property type="project" value="UniProtKB-KW"/>
</dbReference>
<evidence type="ECO:0000256" key="8">
    <source>
        <dbReference type="ARBA" id="ARBA00023098"/>
    </source>
</evidence>
<dbReference type="AlphaFoldDB" id="A0A494YWD4"/>
<dbReference type="PANTHER" id="PTHR12358">
    <property type="entry name" value="SPHINGOSINE KINASE"/>
    <property type="match status" value="1"/>
</dbReference>
<evidence type="ECO:0000256" key="2">
    <source>
        <dbReference type="ARBA" id="ARBA00005983"/>
    </source>
</evidence>
<evidence type="ECO:0000256" key="4">
    <source>
        <dbReference type="ARBA" id="ARBA00022679"/>
    </source>
</evidence>
<dbReference type="OrthoDB" id="9786026at2"/>
<feature type="domain" description="DAGKc" evidence="12">
    <location>
        <begin position="1"/>
        <end position="129"/>
    </location>
</feature>
<protein>
    <submittedName>
        <fullName evidence="13">Diacylglycerol kinase family lipid kinase</fullName>
    </submittedName>
</protein>
<evidence type="ECO:0000256" key="7">
    <source>
        <dbReference type="ARBA" id="ARBA00022840"/>
    </source>
</evidence>
<keyword evidence="8" id="KW-0443">Lipid metabolism</keyword>
<reference evidence="13 14" key="1">
    <citation type="journal article" date="2015" name="Antonie Van Leeuwenhoek">
        <title>Oceanobacillus bengalensis sp. nov., a bacterium isolated from seawater of the Bay of Bengal.</title>
        <authorList>
            <person name="Yongchang O."/>
            <person name="Xiang W."/>
            <person name="Wang G."/>
        </authorList>
    </citation>
    <scope>NUCLEOTIDE SEQUENCE [LARGE SCALE GENOMIC DNA]</scope>
    <source>
        <strain evidence="13 14">MCCC 1K00260</strain>
    </source>
</reference>
<dbReference type="InterPro" id="IPR017438">
    <property type="entry name" value="ATP-NAD_kinase_N"/>
</dbReference>
<evidence type="ECO:0000256" key="1">
    <source>
        <dbReference type="ARBA" id="ARBA00001946"/>
    </source>
</evidence>